<dbReference type="Gene3D" id="2.60.40.10">
    <property type="entry name" value="Immunoglobulins"/>
    <property type="match status" value="1"/>
</dbReference>
<keyword evidence="2" id="KW-0175">Coiled coil</keyword>
<keyword evidence="3" id="KW-0472">Membrane</keyword>
<evidence type="ECO:0000313" key="5">
    <source>
        <dbReference type="EMBL" id="GAA4512500.1"/>
    </source>
</evidence>
<dbReference type="Pfam" id="PF07494">
    <property type="entry name" value="Reg_prop"/>
    <property type="match status" value="1"/>
</dbReference>
<keyword evidence="3" id="KW-1133">Transmembrane helix</keyword>
<evidence type="ECO:0000259" key="4">
    <source>
        <dbReference type="Pfam" id="PF07495"/>
    </source>
</evidence>
<feature type="domain" description="Two component regulator three Y" evidence="4">
    <location>
        <begin position="688"/>
        <end position="744"/>
    </location>
</feature>
<dbReference type="Gene3D" id="2.130.10.10">
    <property type="entry name" value="YVTN repeat-like/Quinoprotein amine dehydrogenase"/>
    <property type="match status" value="2"/>
</dbReference>
<dbReference type="InterPro" id="IPR016032">
    <property type="entry name" value="Sig_transdc_resp-reg_C-effctor"/>
</dbReference>
<protein>
    <submittedName>
        <fullName evidence="5">Triple tyrosine motif-containing protein</fullName>
    </submittedName>
</protein>
<comment type="caution">
    <text evidence="5">The sequence shown here is derived from an EMBL/GenBank/DDBJ whole genome shotgun (WGS) entry which is preliminary data.</text>
</comment>
<dbReference type="PANTHER" id="PTHR43547">
    <property type="entry name" value="TWO-COMPONENT HISTIDINE KINASE"/>
    <property type="match status" value="1"/>
</dbReference>
<evidence type="ECO:0000256" key="1">
    <source>
        <dbReference type="ARBA" id="ARBA00022553"/>
    </source>
</evidence>
<dbReference type="InterPro" id="IPR011123">
    <property type="entry name" value="Y_Y_Y"/>
</dbReference>
<proteinExistence type="predicted"/>
<dbReference type="Proteomes" id="UP001500394">
    <property type="component" value="Unassembled WGS sequence"/>
</dbReference>
<feature type="transmembrane region" description="Helical" evidence="3">
    <location>
        <begin position="747"/>
        <end position="768"/>
    </location>
</feature>
<dbReference type="SUPFAM" id="SSF46894">
    <property type="entry name" value="C-terminal effector domain of the bipartite response regulators"/>
    <property type="match status" value="1"/>
</dbReference>
<name>A0ABP8QXI5_9SPHI</name>
<evidence type="ECO:0000313" key="6">
    <source>
        <dbReference type="Proteomes" id="UP001500394"/>
    </source>
</evidence>
<dbReference type="PANTHER" id="PTHR43547:SF2">
    <property type="entry name" value="HYBRID SIGNAL TRANSDUCTION HISTIDINE KINASE C"/>
    <property type="match status" value="1"/>
</dbReference>
<sequence length="961" mass="111063">MNKILPTVAKPKVMIRIVFLIASLLFVLQQSRAQTISSFGSPYIQNFTKAQYKAGNQNWSIAQGPDGFIYTANNEGLLVYDGFYWELYPLSNKKHLRSVAIAPNGHIYVGGKEEFGYFERRHGKLVYHRLSDLVNPALLENDDIWKIILTEDKVIFQAFSKLYILRDNKIEIQYGQGEPFLFAHQIDNKIWIEKIPSGLQRWTADSFLPLANKITNILTVLSFGKEEYLLGTAKEGLFILDLQGNLRKWTPNPQLESLLKEGQINNGLKVSENIYAFGTIKNGIIIINAEGQILQHIHKRNGLQNNTVLSMTLDKQGNIWAGLDNGIDRIEINAPFYYYKDIFGELGTVYAIKIFDNHIYLGTNQGLFYAPWPSNRNINHLNLQFVSGSQGQVWTLDVFNNQLICGHNDGTFLVEGHRLKRISEWTGGWINQQHSALHFVQGNYTGLASFTQKNNSWSLNQKFPFPKEAVVNLIQKEKNQYWTVLNKAILLVQFGGSFKDVQILKTFRFDKDFPQISRLHPQTIEGNTLFFSDKGIFIYDNVLSKFSLYSDLNKSLGRFSKANRIKGIEKGKYIFALEGDFALVHIGKDMIQVDSTSFNILKNAVMKNYEIVEPYQQKLLFGLDNGIAIYDPHSYNKSLITPPFVKGYRQLNTSSDSLYHLTEESKIPFKRNSIRILFASPWFSSTPLKYQYLLEGSNTEWDTPTETPYVDFTNLEWGKYTFKVRAISDSGETSDWTVVSFRILPPWYLTWQALAIYFLLACIAFFVARKMVLQKIARDKQRIRQELQQRQEELLRKEAEENEKKLMALKNEQLSQELELKNRQLANAATNIIYKNELLDNLHVELLKIKDKDGKPLSNEQLQKINKLINNAKSDDRDWDLFEKSFNESHENFFKKLKAQYPSLSPNDLKLCAYLRLNMSSKDIASLINISIRGVEIRRYRLRKKFNLPTHKNLNEFLMEL</sequence>
<gene>
    <name evidence="5" type="ORF">GCM10023173_06660</name>
</gene>
<organism evidence="5 6">
    <name type="scientific">Sphingobacterium thermophilum</name>
    <dbReference type="NCBI Taxonomy" id="768534"/>
    <lineage>
        <taxon>Bacteria</taxon>
        <taxon>Pseudomonadati</taxon>
        <taxon>Bacteroidota</taxon>
        <taxon>Sphingobacteriia</taxon>
        <taxon>Sphingobacteriales</taxon>
        <taxon>Sphingobacteriaceae</taxon>
        <taxon>Sphingobacterium</taxon>
    </lineage>
</organism>
<evidence type="ECO:0000256" key="3">
    <source>
        <dbReference type="SAM" id="Phobius"/>
    </source>
</evidence>
<dbReference type="Pfam" id="PF07495">
    <property type="entry name" value="Y_Y_Y"/>
    <property type="match status" value="1"/>
</dbReference>
<feature type="coiled-coil region" evidence="2">
    <location>
        <begin position="773"/>
        <end position="831"/>
    </location>
</feature>
<dbReference type="EMBL" id="BAABGR010000006">
    <property type="protein sequence ID" value="GAA4512500.1"/>
    <property type="molecule type" value="Genomic_DNA"/>
</dbReference>
<dbReference type="InterPro" id="IPR011110">
    <property type="entry name" value="Reg_prop"/>
</dbReference>
<dbReference type="InterPro" id="IPR013783">
    <property type="entry name" value="Ig-like_fold"/>
</dbReference>
<keyword evidence="3" id="KW-0812">Transmembrane</keyword>
<reference evidence="6" key="1">
    <citation type="journal article" date="2019" name="Int. J. Syst. Evol. Microbiol.">
        <title>The Global Catalogue of Microorganisms (GCM) 10K type strain sequencing project: providing services to taxonomists for standard genome sequencing and annotation.</title>
        <authorList>
            <consortium name="The Broad Institute Genomics Platform"/>
            <consortium name="The Broad Institute Genome Sequencing Center for Infectious Disease"/>
            <person name="Wu L."/>
            <person name="Ma J."/>
        </authorList>
    </citation>
    <scope>NUCLEOTIDE SEQUENCE [LARGE SCALE GENOMIC DNA]</scope>
    <source>
        <strain evidence="6">JCM 17858</strain>
    </source>
</reference>
<dbReference type="RefSeq" id="WP_345064681.1">
    <property type="nucleotide sequence ID" value="NZ_BAABGR010000006.1"/>
</dbReference>
<accession>A0ABP8QXI5</accession>
<dbReference type="SUPFAM" id="SSF63829">
    <property type="entry name" value="Calcium-dependent phosphotriesterase"/>
    <property type="match status" value="1"/>
</dbReference>
<dbReference type="InterPro" id="IPR015943">
    <property type="entry name" value="WD40/YVTN_repeat-like_dom_sf"/>
</dbReference>
<keyword evidence="6" id="KW-1185">Reference proteome</keyword>
<keyword evidence="1" id="KW-0597">Phosphoprotein</keyword>
<evidence type="ECO:0000256" key="2">
    <source>
        <dbReference type="SAM" id="Coils"/>
    </source>
</evidence>